<accession>A0ABQ9GEC8</accession>
<dbReference type="PANTHER" id="PTHR47272">
    <property type="entry name" value="DDE_TNP_1_7 DOMAIN-CONTAINING PROTEIN"/>
    <property type="match status" value="1"/>
</dbReference>
<dbReference type="InterPro" id="IPR029526">
    <property type="entry name" value="PGBD"/>
</dbReference>
<organism evidence="2 3">
    <name type="scientific">Dryococelus australis</name>
    <dbReference type="NCBI Taxonomy" id="614101"/>
    <lineage>
        <taxon>Eukaryota</taxon>
        <taxon>Metazoa</taxon>
        <taxon>Ecdysozoa</taxon>
        <taxon>Arthropoda</taxon>
        <taxon>Hexapoda</taxon>
        <taxon>Insecta</taxon>
        <taxon>Pterygota</taxon>
        <taxon>Neoptera</taxon>
        <taxon>Polyneoptera</taxon>
        <taxon>Phasmatodea</taxon>
        <taxon>Verophasmatodea</taxon>
        <taxon>Anareolatae</taxon>
        <taxon>Phasmatidae</taxon>
        <taxon>Eurycanthinae</taxon>
        <taxon>Dryococelus</taxon>
    </lineage>
</organism>
<keyword evidence="3" id="KW-1185">Reference proteome</keyword>
<reference evidence="2 3" key="1">
    <citation type="submission" date="2023-02" db="EMBL/GenBank/DDBJ databases">
        <title>LHISI_Scaffold_Assembly.</title>
        <authorList>
            <person name="Stuart O.P."/>
            <person name="Cleave R."/>
            <person name="Magrath M.J.L."/>
            <person name="Mikheyev A.S."/>
        </authorList>
    </citation>
    <scope>NUCLEOTIDE SEQUENCE [LARGE SCALE GENOMIC DNA]</scope>
    <source>
        <strain evidence="2">Daus_M_001</strain>
        <tissue evidence="2">Leg muscle</tissue>
    </source>
</reference>
<dbReference type="Proteomes" id="UP001159363">
    <property type="component" value="Chromosome 11"/>
</dbReference>
<proteinExistence type="predicted"/>
<dbReference type="EMBL" id="JARBHB010000012">
    <property type="protein sequence ID" value="KAJ8870754.1"/>
    <property type="molecule type" value="Genomic_DNA"/>
</dbReference>
<gene>
    <name evidence="2" type="ORF">PR048_027053</name>
</gene>
<protein>
    <recommendedName>
        <fullName evidence="1">PiggyBac transposable element-derived protein domain-containing protein</fullName>
    </recommendedName>
</protein>
<evidence type="ECO:0000259" key="1">
    <source>
        <dbReference type="Pfam" id="PF13843"/>
    </source>
</evidence>
<name>A0ABQ9GEC8_9NEOP</name>
<comment type="caution">
    <text evidence="2">The sequence shown here is derived from an EMBL/GenBank/DDBJ whole genome shotgun (WGS) entry which is preliminary data.</text>
</comment>
<dbReference type="PANTHER" id="PTHR47272:SF1">
    <property type="entry name" value="PIGGYBAC TRANSPOSABLE ELEMENT-DERIVED PROTEIN 3-LIKE"/>
    <property type="match status" value="1"/>
</dbReference>
<evidence type="ECO:0000313" key="3">
    <source>
        <dbReference type="Proteomes" id="UP001159363"/>
    </source>
</evidence>
<dbReference type="Pfam" id="PF13843">
    <property type="entry name" value="DDE_Tnp_1_7"/>
    <property type="match status" value="1"/>
</dbReference>
<feature type="domain" description="PiggyBac transposable element-derived protein" evidence="1">
    <location>
        <begin position="6"/>
        <end position="85"/>
    </location>
</feature>
<evidence type="ECO:0000313" key="2">
    <source>
        <dbReference type="EMBL" id="KAJ8870754.1"/>
    </source>
</evidence>
<sequence>MMKLVILASSYVNVTSLSTIKRFCKQTHSKVDVPWPQIVKYYNAHMGDVDLSDMLVALYCTTIKNHRWYIGIFSQLLDICINNAWLYYRRQHSLCKSQAKPDSLKEFRRKIAENLMLCKRSKRGRPPVNTAPSAKKCKKPIVPKPGPDEQFNNVDQLPIHTSRGRCWLPEGYYICHVPYM</sequence>